<organism evidence="2 3">
    <name type="scientific">Melipona quadrifasciata</name>
    <dbReference type="NCBI Taxonomy" id="166423"/>
    <lineage>
        <taxon>Eukaryota</taxon>
        <taxon>Metazoa</taxon>
        <taxon>Ecdysozoa</taxon>
        <taxon>Arthropoda</taxon>
        <taxon>Hexapoda</taxon>
        <taxon>Insecta</taxon>
        <taxon>Pterygota</taxon>
        <taxon>Neoptera</taxon>
        <taxon>Endopterygota</taxon>
        <taxon>Hymenoptera</taxon>
        <taxon>Apocrita</taxon>
        <taxon>Aculeata</taxon>
        <taxon>Apoidea</taxon>
        <taxon>Anthophila</taxon>
        <taxon>Apidae</taxon>
        <taxon>Melipona</taxon>
    </lineage>
</organism>
<evidence type="ECO:0000256" key="1">
    <source>
        <dbReference type="SAM" id="MobiDB-lite"/>
    </source>
</evidence>
<accession>A0A0M9ACU1</accession>
<name>A0A0M9ACU1_9HYME</name>
<keyword evidence="3" id="KW-1185">Reference proteome</keyword>
<dbReference type="EMBL" id="KQ435700">
    <property type="protein sequence ID" value="KOX80519.1"/>
    <property type="molecule type" value="Genomic_DNA"/>
</dbReference>
<evidence type="ECO:0000313" key="3">
    <source>
        <dbReference type="Proteomes" id="UP000053105"/>
    </source>
</evidence>
<reference evidence="2 3" key="1">
    <citation type="submission" date="2015-07" db="EMBL/GenBank/DDBJ databases">
        <title>The genome of Melipona quadrifasciata.</title>
        <authorList>
            <person name="Pan H."/>
            <person name="Kapheim K."/>
        </authorList>
    </citation>
    <scope>NUCLEOTIDE SEQUENCE [LARGE SCALE GENOMIC DNA]</scope>
    <source>
        <strain evidence="2">0111107301</strain>
        <tissue evidence="2">Whole body</tissue>
    </source>
</reference>
<dbReference type="AlphaFoldDB" id="A0A0M9ACU1"/>
<protein>
    <submittedName>
        <fullName evidence="2">Uncharacterized protein</fullName>
    </submittedName>
</protein>
<feature type="region of interest" description="Disordered" evidence="1">
    <location>
        <begin position="264"/>
        <end position="292"/>
    </location>
</feature>
<evidence type="ECO:0000313" key="2">
    <source>
        <dbReference type="EMBL" id="KOX80519.1"/>
    </source>
</evidence>
<gene>
    <name evidence="2" type="ORF">WN51_13003</name>
</gene>
<proteinExistence type="predicted"/>
<dbReference type="Proteomes" id="UP000053105">
    <property type="component" value="Unassembled WGS sequence"/>
</dbReference>
<sequence>MLRSESVAQVLFNKINETMSVPFDARTLEECSIELYVGFYTIVFVKLPTVCGNLHMKSSDIYNVKLKRSFVHPMIHPRCPMIDLSEDQTINIFENKCIFNSQQLRTLMNARLEHSKFRRNGDGNAAVDSADVSHSQREFTQKPIYRWSIKHSGISSTLDSSLENIFTSNIRKTGIDVTCCDLTCKNPPSGDDLSHCWLSVVLPLNSPTLQLALRVVPANTILASYRKINDSQSPVRGDSVANKGVQASDDAASLRTKNDIIDQRADSGQQHHRAKERAVIQNTGSMERGKCHEESRKRLVCNSTQLDATSTVSEAKPFLSDDENS</sequence>
<feature type="region of interest" description="Disordered" evidence="1">
    <location>
        <begin position="232"/>
        <end position="252"/>
    </location>
</feature>